<protein>
    <submittedName>
        <fullName evidence="1">Uncharacterized protein</fullName>
    </submittedName>
</protein>
<proteinExistence type="predicted"/>
<comment type="caution">
    <text evidence="1">The sequence shown here is derived from an EMBL/GenBank/DDBJ whole genome shotgun (WGS) entry which is preliminary data.</text>
</comment>
<reference evidence="2" key="1">
    <citation type="submission" date="2016-05" db="EMBL/GenBank/DDBJ databases">
        <title>Draft genome of Corynebacterium afermentans subsp. afermentans LCDC 88199T.</title>
        <authorList>
            <person name="Bernier A.-M."/>
            <person name="Bernard K."/>
        </authorList>
    </citation>
    <scope>NUCLEOTIDE SEQUENCE [LARGE SCALE GENOMIC DNA]</scope>
    <source>
        <strain evidence="2">NML04-0072</strain>
    </source>
</reference>
<sequence length="100" mass="11694">MQVITRYNKPQKGKVTVSIENRRNITGLLPNEWRSWAVYRTRLGGIDVYEEEIFPITETAAITDCQNKFYQQMSERIEAGRRNLNHLPAAIKRTGNKRKD</sequence>
<dbReference type="RefSeq" id="WP_064088225.1">
    <property type="nucleotide sequence ID" value="NZ_LXSG01000045.1"/>
</dbReference>
<accession>A0A1A9RCA7</accession>
<evidence type="ECO:0000313" key="1">
    <source>
        <dbReference type="EMBL" id="OAM15768.1"/>
    </source>
</evidence>
<gene>
    <name evidence="1" type="ORF">A7P90_11510</name>
</gene>
<dbReference type="EMBL" id="LXSG01000045">
    <property type="protein sequence ID" value="OAM15768.1"/>
    <property type="molecule type" value="Genomic_DNA"/>
</dbReference>
<dbReference type="AlphaFoldDB" id="A0A1A9RCA7"/>
<dbReference type="OrthoDB" id="9904363at2"/>
<dbReference type="Proteomes" id="UP000077589">
    <property type="component" value="Unassembled WGS sequence"/>
</dbReference>
<evidence type="ECO:0000313" key="2">
    <source>
        <dbReference type="Proteomes" id="UP000077589"/>
    </source>
</evidence>
<organism evidence="1 2">
    <name type="scientific">Eikenella corrodens</name>
    <dbReference type="NCBI Taxonomy" id="539"/>
    <lineage>
        <taxon>Bacteria</taxon>
        <taxon>Pseudomonadati</taxon>
        <taxon>Pseudomonadota</taxon>
        <taxon>Betaproteobacteria</taxon>
        <taxon>Neisseriales</taxon>
        <taxon>Neisseriaceae</taxon>
        <taxon>Eikenella</taxon>
    </lineage>
</organism>
<name>A0A1A9RCA7_EIKCO</name>